<evidence type="ECO:0000259" key="12">
    <source>
        <dbReference type="Pfam" id="PF14911"/>
    </source>
</evidence>
<dbReference type="AlphaFoldDB" id="A0A2T7P379"/>
<evidence type="ECO:0000256" key="8">
    <source>
        <dbReference type="ARBA" id="ARBA00023204"/>
    </source>
</evidence>
<dbReference type="GO" id="GO:0043596">
    <property type="term" value="C:nuclear replication fork"/>
    <property type="evidence" value="ECO:0007669"/>
    <property type="project" value="TreeGrafter"/>
</dbReference>
<evidence type="ECO:0000256" key="3">
    <source>
        <dbReference type="ARBA" id="ARBA00006585"/>
    </source>
</evidence>
<evidence type="ECO:0000256" key="5">
    <source>
        <dbReference type="ARBA" id="ARBA00022454"/>
    </source>
</evidence>
<dbReference type="Proteomes" id="UP000245119">
    <property type="component" value="Linkage Group LG6"/>
</dbReference>
<name>A0A2T7P379_POMCA</name>
<keyword evidence="9" id="KW-0539">Nucleus</keyword>
<comment type="subcellular location">
    <subcellularLocation>
        <location evidence="2">Chromosome</location>
    </subcellularLocation>
    <subcellularLocation>
        <location evidence="1">Nucleus</location>
    </subcellularLocation>
</comment>
<dbReference type="InterPro" id="IPR042320">
    <property type="entry name" value="MMS22-like"/>
</dbReference>
<keyword evidence="8" id="KW-0234">DNA repair</keyword>
<proteinExistence type="inferred from homology"/>
<evidence type="ECO:0000256" key="6">
    <source>
        <dbReference type="ARBA" id="ARBA00022763"/>
    </source>
</evidence>
<accession>A0A2T7P379</accession>
<keyword evidence="6" id="KW-0227">DNA damage</keyword>
<evidence type="ECO:0000313" key="14">
    <source>
        <dbReference type="Proteomes" id="UP000245119"/>
    </source>
</evidence>
<comment type="caution">
    <text evidence="13">The sequence shown here is derived from an EMBL/GenBank/DDBJ whole genome shotgun (WGS) entry which is preliminary data.</text>
</comment>
<evidence type="ECO:0000256" key="1">
    <source>
        <dbReference type="ARBA" id="ARBA00004123"/>
    </source>
</evidence>
<protein>
    <recommendedName>
        <fullName evidence="4">Protein MMS22-like</fullName>
    </recommendedName>
    <alternativeName>
        <fullName evidence="10">Methyl methanesulfonate-sensitivity protein 22-like</fullName>
    </alternativeName>
</protein>
<evidence type="ECO:0000256" key="4">
    <source>
        <dbReference type="ARBA" id="ARBA00021061"/>
    </source>
</evidence>
<dbReference type="OrthoDB" id="8193282at2759"/>
<evidence type="ECO:0000256" key="10">
    <source>
        <dbReference type="ARBA" id="ARBA00033326"/>
    </source>
</evidence>
<keyword evidence="5" id="KW-0158">Chromosome</keyword>
<gene>
    <name evidence="13" type="ORF">C0Q70_10457</name>
</gene>
<evidence type="ECO:0000256" key="2">
    <source>
        <dbReference type="ARBA" id="ARBA00004286"/>
    </source>
</evidence>
<reference evidence="13 14" key="1">
    <citation type="submission" date="2018-04" db="EMBL/GenBank/DDBJ databases">
        <title>The genome of golden apple snail Pomacea canaliculata provides insight into stress tolerance and invasive adaptation.</title>
        <authorList>
            <person name="Liu C."/>
            <person name="Liu B."/>
            <person name="Ren Y."/>
            <person name="Zhang Y."/>
            <person name="Wang H."/>
            <person name="Li S."/>
            <person name="Jiang F."/>
            <person name="Yin L."/>
            <person name="Zhang G."/>
            <person name="Qian W."/>
            <person name="Fan W."/>
        </authorList>
    </citation>
    <scope>NUCLEOTIDE SEQUENCE [LARGE SCALE GENOMIC DNA]</scope>
    <source>
        <strain evidence="13">SZHN2017</strain>
        <tissue evidence="13">Muscle</tissue>
    </source>
</reference>
<sequence length="966" mass="108861">MTDSTYSMTPPVSPYQYGMDLEITETETSASVKTGNNSFLLVEAAYFCCGGEAYPGREPHLYEHFSFHKNGVIKSGALDRLMPPQPNQEGFEPSLTLFGFTFFYLALEEEEERDRLFMLARFLPENGSSRWHIVRQLVRKLHLLLHIGKLSDQPSECSLIQMYILLLGCKLCAIKVFKMLTDVLDDIRLCQKLGDSKDSGILSSFDQLVQFLLFDLVCLAVPIFEKSFWVQLHHILQTLWDTCAEPGDGGESQDSNIFMLSISQQPSCPASFCLWLTTHLAHLTCFDNNGLMRDASHNLNNFFIVDMLMEKVLRNERFQQQVASVEGLAIFNKTSSALLEKCERLCCGDLDGLAQETSFSLFLRLLTRLLKSSEAEWRQIKGRFYSKFHQRRMQDLTETGLHNLTCLFLVLALCVDPEEVALKLSNLYDMLDPATWRFSLRVRIWCGALAMIEQLVKANHDISVLAEKMAFSFNTLCRQLSEGKLDYTQRQEASGLVAMYLHGVQAIVDHSHLKGAEYLFIGEGIRLTLENGNESEVRNMLTTLDTIAARLRYVTDHLRDEQANERVSHHQHQQDLADRLWQFVFPFVCNHACTLTPPLCLADLAVTLTHLSQTFPPPLFTCPEGTVSIFKQFALGDTVAVSIVCHYLVQVLGEPAIRDFVLSSSQQSSAPSAATQASRSLLQKDVIRAWFRCVMLMSETSSSLQELTQQVLLLPEVISLSAASDIGAHNLLLGSCPATWRTFLKSVGHFFRNAKGLLEKRQARDQVSPYFQDVAQHAAPLLRTLAPASTLLHMFRVVGHLVKYCAPALYLQSKPCPLPTIIKTFLLPLPVYNRDKPLHPSYSAAVKETLHLFIEGLGKMEHNRLPDVQRHLRDIVTNYLFRFPLTLTDLDLHPVLRVIRKLQTQPLAADRINFVNFLSSLVCGLLKSSGNPSHARTLETVSKWSAQSQQQAASVSKPAHTGTLET</sequence>
<dbReference type="Pfam" id="PF14910">
    <property type="entry name" value="MMS22L_N"/>
    <property type="match status" value="1"/>
</dbReference>
<dbReference type="Pfam" id="PF14911">
    <property type="entry name" value="MMS22L_C"/>
    <property type="match status" value="1"/>
</dbReference>
<evidence type="ECO:0000313" key="13">
    <source>
        <dbReference type="EMBL" id="PVD27882.1"/>
    </source>
</evidence>
<evidence type="ECO:0000259" key="11">
    <source>
        <dbReference type="Pfam" id="PF14910"/>
    </source>
</evidence>
<keyword evidence="14" id="KW-1185">Reference proteome</keyword>
<dbReference type="GO" id="GO:0031297">
    <property type="term" value="P:replication fork processing"/>
    <property type="evidence" value="ECO:0007669"/>
    <property type="project" value="InterPro"/>
</dbReference>
<evidence type="ECO:0000256" key="9">
    <source>
        <dbReference type="ARBA" id="ARBA00023242"/>
    </source>
</evidence>
<dbReference type="InterPro" id="IPR029424">
    <property type="entry name" value="MMS22L_C"/>
</dbReference>
<evidence type="ECO:0000256" key="7">
    <source>
        <dbReference type="ARBA" id="ARBA00022853"/>
    </source>
</evidence>
<dbReference type="STRING" id="400727.A0A2T7P379"/>
<feature type="domain" description="MMS22-like C-terminal" evidence="12">
    <location>
        <begin position="703"/>
        <end position="901"/>
    </location>
</feature>
<dbReference type="GO" id="GO:0006325">
    <property type="term" value="P:chromatin organization"/>
    <property type="evidence" value="ECO:0007669"/>
    <property type="project" value="UniProtKB-KW"/>
</dbReference>
<comment type="similarity">
    <text evidence="3">Belongs to the MMS22 family. MMS22L subfamily.</text>
</comment>
<dbReference type="PANTHER" id="PTHR28547">
    <property type="entry name" value="PROTEIN MMS22-LIKE"/>
    <property type="match status" value="1"/>
</dbReference>
<dbReference type="GO" id="GO:0000724">
    <property type="term" value="P:double-strand break repair via homologous recombination"/>
    <property type="evidence" value="ECO:0007669"/>
    <property type="project" value="InterPro"/>
</dbReference>
<dbReference type="InterPro" id="IPR029425">
    <property type="entry name" value="MMS22L_N"/>
</dbReference>
<dbReference type="PANTHER" id="PTHR28547:SF1">
    <property type="entry name" value="PROTEIN MMS22-LIKE"/>
    <property type="match status" value="1"/>
</dbReference>
<feature type="domain" description="Protein MMS22-like N-terminal" evidence="11">
    <location>
        <begin position="317"/>
        <end position="590"/>
    </location>
</feature>
<keyword evidence="7" id="KW-0156">Chromatin regulator</keyword>
<organism evidence="13 14">
    <name type="scientific">Pomacea canaliculata</name>
    <name type="common">Golden apple snail</name>
    <dbReference type="NCBI Taxonomy" id="400727"/>
    <lineage>
        <taxon>Eukaryota</taxon>
        <taxon>Metazoa</taxon>
        <taxon>Spiralia</taxon>
        <taxon>Lophotrochozoa</taxon>
        <taxon>Mollusca</taxon>
        <taxon>Gastropoda</taxon>
        <taxon>Caenogastropoda</taxon>
        <taxon>Architaenioglossa</taxon>
        <taxon>Ampullarioidea</taxon>
        <taxon>Ampullariidae</taxon>
        <taxon>Pomacea</taxon>
    </lineage>
</organism>
<dbReference type="EMBL" id="PZQS01000006">
    <property type="protein sequence ID" value="PVD27882.1"/>
    <property type="molecule type" value="Genomic_DNA"/>
</dbReference>